<dbReference type="EMBL" id="JACHLP010000003">
    <property type="protein sequence ID" value="MBB4843410.1"/>
    <property type="molecule type" value="Genomic_DNA"/>
</dbReference>
<keyword evidence="2" id="KW-1185">Reference proteome</keyword>
<accession>A0A840L5D2</accession>
<gene>
    <name evidence="1" type="ORF">HNP55_001929</name>
</gene>
<evidence type="ECO:0000313" key="1">
    <source>
        <dbReference type="EMBL" id="MBB4843410.1"/>
    </source>
</evidence>
<dbReference type="Proteomes" id="UP000562027">
    <property type="component" value="Unassembled WGS sequence"/>
</dbReference>
<proteinExistence type="predicted"/>
<organism evidence="1 2">
    <name type="scientific">Roseateles oligotrophus</name>
    <dbReference type="NCBI Taxonomy" id="1769250"/>
    <lineage>
        <taxon>Bacteria</taxon>
        <taxon>Pseudomonadati</taxon>
        <taxon>Pseudomonadota</taxon>
        <taxon>Betaproteobacteria</taxon>
        <taxon>Burkholderiales</taxon>
        <taxon>Sphaerotilaceae</taxon>
        <taxon>Roseateles</taxon>
    </lineage>
</organism>
<sequence length="82" mass="8970">MSVATQTFGRPLSYNVRNNVRHGGSVASIGARVWLRLIASVKARMAAAADARAEREILALAKEYESSMPSFAAELRAAYCRR</sequence>
<comment type="caution">
    <text evidence="1">The sequence shown here is derived from an EMBL/GenBank/DDBJ whole genome shotgun (WGS) entry which is preliminary data.</text>
</comment>
<reference evidence="1 2" key="1">
    <citation type="submission" date="2020-08" db="EMBL/GenBank/DDBJ databases">
        <title>Functional genomics of gut bacteria from endangered species of beetles.</title>
        <authorList>
            <person name="Carlos-Shanley C."/>
        </authorList>
    </citation>
    <scope>NUCLEOTIDE SEQUENCE [LARGE SCALE GENOMIC DNA]</scope>
    <source>
        <strain evidence="1 2">S00239</strain>
    </source>
</reference>
<protein>
    <submittedName>
        <fullName evidence="1">Uncharacterized protein</fullName>
    </submittedName>
</protein>
<evidence type="ECO:0000313" key="2">
    <source>
        <dbReference type="Proteomes" id="UP000562027"/>
    </source>
</evidence>
<name>A0A840L5D2_9BURK</name>
<dbReference type="AlphaFoldDB" id="A0A840L5D2"/>
<dbReference type="RefSeq" id="WP_124449895.1">
    <property type="nucleotide sequence ID" value="NZ_JACHLP010000003.1"/>
</dbReference>